<accession>A0A8J3FQU2</accession>
<protein>
    <submittedName>
        <fullName evidence="1">Uncharacterized protein</fullName>
    </submittedName>
</protein>
<reference evidence="1" key="2">
    <citation type="submission" date="2020-09" db="EMBL/GenBank/DDBJ databases">
        <authorList>
            <person name="Sun Q."/>
            <person name="Zhou Y."/>
        </authorList>
    </citation>
    <scope>NUCLEOTIDE SEQUENCE</scope>
    <source>
        <strain evidence="1">CGMCC 4.7299</strain>
    </source>
</reference>
<organism evidence="1 2">
    <name type="scientific">Mangrovihabitans endophyticus</name>
    <dbReference type="NCBI Taxonomy" id="1751298"/>
    <lineage>
        <taxon>Bacteria</taxon>
        <taxon>Bacillati</taxon>
        <taxon>Actinomycetota</taxon>
        <taxon>Actinomycetes</taxon>
        <taxon>Micromonosporales</taxon>
        <taxon>Micromonosporaceae</taxon>
        <taxon>Mangrovihabitans</taxon>
    </lineage>
</organism>
<evidence type="ECO:0000313" key="2">
    <source>
        <dbReference type="Proteomes" id="UP000656042"/>
    </source>
</evidence>
<name>A0A8J3FQU2_9ACTN</name>
<dbReference type="Proteomes" id="UP000656042">
    <property type="component" value="Unassembled WGS sequence"/>
</dbReference>
<reference evidence="1" key="1">
    <citation type="journal article" date="2014" name="Int. J. Syst. Evol. Microbiol.">
        <title>Complete genome sequence of Corynebacterium casei LMG S-19264T (=DSM 44701T), isolated from a smear-ripened cheese.</title>
        <authorList>
            <consortium name="US DOE Joint Genome Institute (JGI-PGF)"/>
            <person name="Walter F."/>
            <person name="Albersmeier A."/>
            <person name="Kalinowski J."/>
            <person name="Ruckert C."/>
        </authorList>
    </citation>
    <scope>NUCLEOTIDE SEQUENCE</scope>
    <source>
        <strain evidence="1">CGMCC 4.7299</strain>
    </source>
</reference>
<dbReference type="AlphaFoldDB" id="A0A8J3FQU2"/>
<evidence type="ECO:0000313" key="1">
    <source>
        <dbReference type="EMBL" id="GGL12395.1"/>
    </source>
</evidence>
<proteinExistence type="predicted"/>
<gene>
    <name evidence="1" type="ORF">GCM10012284_53810</name>
</gene>
<keyword evidence="2" id="KW-1185">Reference proteome</keyword>
<sequence length="131" mass="14692">MRGAVPSAYYPCMTAGTTPSPHSPLVSRPGRLALVIGDLCELHGPVTGVVELPHRMVWLPAPDRRFDLGDPYDLTRVYEIVLREAVRFDELRTWLDGATLALLWPHLLLPRGVRLAWEQRHPRLAVLRAAA</sequence>
<dbReference type="EMBL" id="BMMX01000038">
    <property type="protein sequence ID" value="GGL12395.1"/>
    <property type="molecule type" value="Genomic_DNA"/>
</dbReference>
<comment type="caution">
    <text evidence="1">The sequence shown here is derived from an EMBL/GenBank/DDBJ whole genome shotgun (WGS) entry which is preliminary data.</text>
</comment>